<dbReference type="SMART" id="SM00530">
    <property type="entry name" value="HTH_XRE"/>
    <property type="match status" value="2"/>
</dbReference>
<dbReference type="InterPro" id="IPR001387">
    <property type="entry name" value="Cro/C1-type_HTH"/>
</dbReference>
<keyword evidence="1" id="KW-0238">DNA-binding</keyword>
<feature type="domain" description="HTH cro/C1-type" evidence="2">
    <location>
        <begin position="11"/>
        <end position="65"/>
    </location>
</feature>
<evidence type="ECO:0000259" key="2">
    <source>
        <dbReference type="PROSITE" id="PS50943"/>
    </source>
</evidence>
<evidence type="ECO:0000313" key="4">
    <source>
        <dbReference type="Proteomes" id="UP000886891"/>
    </source>
</evidence>
<reference evidence="3" key="2">
    <citation type="journal article" date="2021" name="PeerJ">
        <title>Extensive microbial diversity within the chicken gut microbiome revealed by metagenomics and culture.</title>
        <authorList>
            <person name="Gilroy R."/>
            <person name="Ravi A."/>
            <person name="Getino M."/>
            <person name="Pursley I."/>
            <person name="Horton D.L."/>
            <person name="Alikhan N.F."/>
            <person name="Baker D."/>
            <person name="Gharbi K."/>
            <person name="Hall N."/>
            <person name="Watson M."/>
            <person name="Adriaenssens E.M."/>
            <person name="Foster-Nyarko E."/>
            <person name="Jarju S."/>
            <person name="Secka A."/>
            <person name="Antonio M."/>
            <person name="Oren A."/>
            <person name="Chaudhuri R.R."/>
            <person name="La Ragione R."/>
            <person name="Hildebrand F."/>
            <person name="Pallen M.J."/>
        </authorList>
    </citation>
    <scope>NUCLEOTIDE SEQUENCE</scope>
    <source>
        <strain evidence="3">23406</strain>
    </source>
</reference>
<protein>
    <submittedName>
        <fullName evidence="3">Helix-turn-helix domain-containing protein</fullName>
    </submittedName>
</protein>
<dbReference type="AlphaFoldDB" id="A0A9D1NCP6"/>
<dbReference type="GO" id="GO:0003677">
    <property type="term" value="F:DNA binding"/>
    <property type="evidence" value="ECO:0007669"/>
    <property type="project" value="UniProtKB-KW"/>
</dbReference>
<evidence type="ECO:0000313" key="3">
    <source>
        <dbReference type="EMBL" id="HIV00689.1"/>
    </source>
</evidence>
<dbReference type="Pfam" id="PF01381">
    <property type="entry name" value="HTH_3"/>
    <property type="match status" value="1"/>
</dbReference>
<gene>
    <name evidence="3" type="ORF">IAB14_06225</name>
</gene>
<dbReference type="Pfam" id="PF13443">
    <property type="entry name" value="HTH_26"/>
    <property type="match status" value="1"/>
</dbReference>
<dbReference type="PROSITE" id="PS50943">
    <property type="entry name" value="HTH_CROC1"/>
    <property type="match status" value="2"/>
</dbReference>
<dbReference type="Proteomes" id="UP000886891">
    <property type="component" value="Unassembled WGS sequence"/>
</dbReference>
<dbReference type="EMBL" id="DVOH01000050">
    <property type="protein sequence ID" value="HIV00689.1"/>
    <property type="molecule type" value="Genomic_DNA"/>
</dbReference>
<dbReference type="InterPro" id="IPR010982">
    <property type="entry name" value="Lambda_DNA-bd_dom_sf"/>
</dbReference>
<dbReference type="PANTHER" id="PTHR46558">
    <property type="entry name" value="TRACRIPTIONAL REGULATORY PROTEIN-RELATED-RELATED"/>
    <property type="match status" value="1"/>
</dbReference>
<accession>A0A9D1NCP6</accession>
<dbReference type="PANTHER" id="PTHR46558:SF11">
    <property type="entry name" value="HTH-TYPE TRANSCRIPTIONAL REGULATOR XRE"/>
    <property type="match status" value="1"/>
</dbReference>
<proteinExistence type="predicted"/>
<feature type="domain" description="HTH cro/C1-type" evidence="2">
    <location>
        <begin position="119"/>
        <end position="140"/>
    </location>
</feature>
<organism evidence="3 4">
    <name type="scientific">Candidatus Stercoripulliclostridium merdipullorum</name>
    <dbReference type="NCBI Taxonomy" id="2840952"/>
    <lineage>
        <taxon>Bacteria</taxon>
        <taxon>Bacillati</taxon>
        <taxon>Bacillota</taxon>
        <taxon>Clostridia</taxon>
        <taxon>Eubacteriales</taxon>
        <taxon>Candidatus Stercoripulliclostridium</taxon>
    </lineage>
</organism>
<evidence type="ECO:0000256" key="1">
    <source>
        <dbReference type="ARBA" id="ARBA00023125"/>
    </source>
</evidence>
<dbReference type="Gene3D" id="1.10.260.40">
    <property type="entry name" value="lambda repressor-like DNA-binding domains"/>
    <property type="match status" value="2"/>
</dbReference>
<dbReference type="CDD" id="cd00093">
    <property type="entry name" value="HTH_XRE"/>
    <property type="match status" value="2"/>
</dbReference>
<dbReference type="SUPFAM" id="SSF47413">
    <property type="entry name" value="lambda repressor-like DNA-binding domains"/>
    <property type="match status" value="2"/>
</dbReference>
<sequence>MQKEAGFADRLAELMAEHALTTVSLGAALGVSDETVRRWRKGERSILLPQLVRLADYFHCSLDFLAGRTETYLDYRPQAMPPFFDQLRAVMAEKGATRYALVKALPIYDSYFTNWKHGKSPNLLTLILLADYLDVTVDHLVGRDR</sequence>
<name>A0A9D1NCP6_9FIRM</name>
<reference evidence="3" key="1">
    <citation type="submission" date="2020-10" db="EMBL/GenBank/DDBJ databases">
        <authorList>
            <person name="Gilroy R."/>
        </authorList>
    </citation>
    <scope>NUCLEOTIDE SEQUENCE</scope>
    <source>
        <strain evidence="3">23406</strain>
    </source>
</reference>
<comment type="caution">
    <text evidence="3">The sequence shown here is derived from an EMBL/GenBank/DDBJ whole genome shotgun (WGS) entry which is preliminary data.</text>
</comment>